<dbReference type="EMBL" id="JANBPK010001206">
    <property type="protein sequence ID" value="KAJ2924762.1"/>
    <property type="molecule type" value="Genomic_DNA"/>
</dbReference>
<evidence type="ECO:0000313" key="4">
    <source>
        <dbReference type="EMBL" id="KAJ2924762.1"/>
    </source>
</evidence>
<feature type="transmembrane region" description="Helical" evidence="2">
    <location>
        <begin position="128"/>
        <end position="151"/>
    </location>
</feature>
<accession>A0A9W8IXV3</accession>
<evidence type="ECO:0000313" key="5">
    <source>
        <dbReference type="Proteomes" id="UP001140091"/>
    </source>
</evidence>
<evidence type="ECO:0000256" key="1">
    <source>
        <dbReference type="SAM" id="MobiDB-lite"/>
    </source>
</evidence>
<evidence type="ECO:0000256" key="2">
    <source>
        <dbReference type="SAM" id="Phobius"/>
    </source>
</evidence>
<dbReference type="Pfam" id="PF20151">
    <property type="entry name" value="DUF6533"/>
    <property type="match status" value="1"/>
</dbReference>
<feature type="transmembrane region" description="Helical" evidence="2">
    <location>
        <begin position="279"/>
        <end position="304"/>
    </location>
</feature>
<protein>
    <recommendedName>
        <fullName evidence="3">DUF6533 domain-containing protein</fullName>
    </recommendedName>
</protein>
<feature type="non-terminal residue" evidence="4">
    <location>
        <position position="1"/>
    </location>
</feature>
<keyword evidence="5" id="KW-1185">Reference proteome</keyword>
<organism evidence="4 5">
    <name type="scientific">Candolleomyces eurysporus</name>
    <dbReference type="NCBI Taxonomy" id="2828524"/>
    <lineage>
        <taxon>Eukaryota</taxon>
        <taxon>Fungi</taxon>
        <taxon>Dikarya</taxon>
        <taxon>Basidiomycota</taxon>
        <taxon>Agaricomycotina</taxon>
        <taxon>Agaricomycetes</taxon>
        <taxon>Agaricomycetidae</taxon>
        <taxon>Agaricales</taxon>
        <taxon>Agaricineae</taxon>
        <taxon>Psathyrellaceae</taxon>
        <taxon>Candolleomyces</taxon>
    </lineage>
</organism>
<keyword evidence="2" id="KW-0472">Membrane</keyword>
<proteinExistence type="predicted"/>
<keyword evidence="2" id="KW-1133">Transmembrane helix</keyword>
<feature type="region of interest" description="Disordered" evidence="1">
    <location>
        <begin position="357"/>
        <end position="380"/>
    </location>
</feature>
<comment type="caution">
    <text evidence="4">The sequence shown here is derived from an EMBL/GenBank/DDBJ whole genome shotgun (WGS) entry which is preliminary data.</text>
</comment>
<feature type="transmembrane region" description="Helical" evidence="2">
    <location>
        <begin position="96"/>
        <end position="116"/>
    </location>
</feature>
<feature type="transmembrane region" description="Helical" evidence="2">
    <location>
        <begin position="163"/>
        <end position="184"/>
    </location>
</feature>
<dbReference type="Proteomes" id="UP001140091">
    <property type="component" value="Unassembled WGS sequence"/>
</dbReference>
<name>A0A9W8IXV3_9AGAR</name>
<dbReference type="InterPro" id="IPR045340">
    <property type="entry name" value="DUF6533"/>
</dbReference>
<dbReference type="OrthoDB" id="2637653at2759"/>
<evidence type="ECO:0000259" key="3">
    <source>
        <dbReference type="Pfam" id="PF20151"/>
    </source>
</evidence>
<feature type="transmembrane region" description="Helical" evidence="2">
    <location>
        <begin position="204"/>
        <end position="227"/>
    </location>
</feature>
<dbReference type="AlphaFoldDB" id="A0A9W8IXV3"/>
<reference evidence="4" key="1">
    <citation type="submission" date="2022-06" db="EMBL/GenBank/DDBJ databases">
        <title>Genome Sequence of Candolleomyces eurysporus.</title>
        <authorList>
            <person name="Buettner E."/>
        </authorList>
    </citation>
    <scope>NUCLEOTIDE SEQUENCE</scope>
    <source>
        <strain evidence="4">VTCC 930004</strain>
    </source>
</reference>
<gene>
    <name evidence="4" type="ORF">H1R20_g12330</name>
</gene>
<sequence>MLVRNVNASSSFRGLGRSSLVSIGRQAPQVSVESYLNNVAGTQVVGYNCVASLAFLIYDILLTLHQEWYGRESLSTVPNFVALNTLDSISWNLTKCLFFFIRYFPVILQISVLFVGTPPFTFTKRECYIWNVYQGLATVLIVAAVDYILILRIFALYSRNRTIRYLVATLYLLELVTMSIGVGLAVPKLGYDDLCTLIDVPDTFLIAAGAPIAFQTILFALTAWRFLEAVKAGWGNVPIIQLLMRDGTWAFILLFAILLGEAFLYGFAPEAYTDVLYGWLNTAFAFCVRTRPCFGSSLILTFLFDSTVKGYRILLNLNQLNASARPSIYVTSPDIVFSSQVVTGPFSEESYQLTNLSRSPISSTPGSSSQSDARQFDRDE</sequence>
<keyword evidence="2" id="KW-0812">Transmembrane</keyword>
<feature type="domain" description="DUF6533" evidence="3">
    <location>
        <begin position="47"/>
        <end position="107"/>
    </location>
</feature>
<feature type="compositionally biased region" description="Low complexity" evidence="1">
    <location>
        <begin position="357"/>
        <end position="371"/>
    </location>
</feature>
<feature type="transmembrane region" description="Helical" evidence="2">
    <location>
        <begin position="248"/>
        <end position="267"/>
    </location>
</feature>